<dbReference type="AlphaFoldDB" id="A0A0U9HLQ1"/>
<evidence type="ECO:0000313" key="2">
    <source>
        <dbReference type="Proteomes" id="UP000054976"/>
    </source>
</evidence>
<organism evidence="1 2">
    <name type="scientific">Thermodesulfovibrio aggregans</name>
    <dbReference type="NCBI Taxonomy" id="86166"/>
    <lineage>
        <taxon>Bacteria</taxon>
        <taxon>Pseudomonadati</taxon>
        <taxon>Nitrospirota</taxon>
        <taxon>Thermodesulfovibrionia</taxon>
        <taxon>Thermodesulfovibrionales</taxon>
        <taxon>Thermodesulfovibrionaceae</taxon>
        <taxon>Thermodesulfovibrio</taxon>
    </lineage>
</organism>
<reference evidence="2" key="1">
    <citation type="submission" date="2016-01" db="EMBL/GenBank/DDBJ databases">
        <title>Draft genome sequence of Thermodesulfovibrio aggregans strain TGE-P1.</title>
        <authorList>
            <person name="Sekiguchi Y."/>
            <person name="Ohashi A."/>
            <person name="Matsuura N."/>
            <person name="Tourlousse M.D."/>
        </authorList>
    </citation>
    <scope>NUCLEOTIDE SEQUENCE [LARGE SCALE GENOMIC DNA]</scope>
    <source>
        <strain evidence="2">TGE-P1</strain>
    </source>
</reference>
<dbReference type="EMBL" id="BCNO01000001">
    <property type="protein sequence ID" value="GAQ94039.1"/>
    <property type="molecule type" value="Genomic_DNA"/>
</dbReference>
<sequence length="127" mass="14870">MLKCFKIMSLNSTLLNEILDTANKNFVCLRCAECCYRWAIPLPEGVKKPENQKCPYLIDISIDGNQWKEAYCAIYESRPQVCKNFKISFATVCPIGLWKWLKLKESKPEIELPERVKEIIRVLREIK</sequence>
<name>A0A0U9HLQ1_9BACT</name>
<comment type="caution">
    <text evidence="1">The sequence shown here is derived from an EMBL/GenBank/DDBJ whole genome shotgun (WGS) entry which is preliminary data.</text>
</comment>
<protein>
    <recommendedName>
        <fullName evidence="3">YkgJ family cysteine cluster protein</fullName>
    </recommendedName>
</protein>
<evidence type="ECO:0000313" key="1">
    <source>
        <dbReference type="EMBL" id="GAQ94039.1"/>
    </source>
</evidence>
<gene>
    <name evidence="1" type="ORF">TAGGR_1209</name>
</gene>
<dbReference type="Proteomes" id="UP000054976">
    <property type="component" value="Unassembled WGS sequence"/>
</dbReference>
<accession>A0A0U9HLQ1</accession>
<evidence type="ECO:0008006" key="3">
    <source>
        <dbReference type="Google" id="ProtNLM"/>
    </source>
</evidence>
<proteinExistence type="predicted"/>
<dbReference type="STRING" id="86166.TAGGR_1209"/>
<keyword evidence="2" id="KW-1185">Reference proteome</keyword>